<comment type="subcellular location">
    <subcellularLocation>
        <location evidence="1">Cell inner membrane</location>
    </subcellularLocation>
</comment>
<evidence type="ECO:0000256" key="5">
    <source>
        <dbReference type="ARBA" id="ARBA00023136"/>
    </source>
</evidence>
<keyword evidence="2" id="KW-1003">Cell membrane</keyword>
<evidence type="ECO:0000256" key="3">
    <source>
        <dbReference type="ARBA" id="ARBA00022519"/>
    </source>
</evidence>
<evidence type="ECO:0000256" key="2">
    <source>
        <dbReference type="ARBA" id="ARBA00022475"/>
    </source>
</evidence>
<evidence type="ECO:0000256" key="1">
    <source>
        <dbReference type="ARBA" id="ARBA00004533"/>
    </source>
</evidence>
<dbReference type="GO" id="GO:0016746">
    <property type="term" value="F:acyltransferase activity"/>
    <property type="evidence" value="ECO:0007669"/>
    <property type="project" value="UniProtKB-KW"/>
</dbReference>
<evidence type="ECO:0000313" key="7">
    <source>
        <dbReference type="EMBL" id="MBL7528192.1"/>
    </source>
</evidence>
<evidence type="ECO:0000256" key="6">
    <source>
        <dbReference type="ARBA" id="ARBA00023315"/>
    </source>
</evidence>
<dbReference type="CDD" id="cd07984">
    <property type="entry name" value="LPLAT_LABLAT-like"/>
    <property type="match status" value="1"/>
</dbReference>
<dbReference type="Proteomes" id="UP000809910">
    <property type="component" value="Unassembled WGS sequence"/>
</dbReference>
<name>A0ABS1WFR1_9GAMM</name>
<sequence length="286" mass="33891">MHNRIKYSMVKLTRDLKTLPVTLMGWIVYLLIPFKKSIAQKNIERVFEHSISSQEKKRLVIAYYSHLMTSIKELILYAFVSKKRLEQRITIIGMEHLYNAMNQGKGVLVLTGHFGSWEFSPLFFLDKVEGNKDLFYCIRKSLRFAFLDSIFLRRYEAVGFKLINKKNAIREVCKVLQKGGVVFVPFDLRPSYKDNNKLLTNFLGQNTSTYTSLAYLAERYNSPVLSASYYRINKKQHVNQFHPEIQRHTSVDKQDALLKNTQNYNKRLEEMVLEHPEQWLWSYKRW</sequence>
<dbReference type="PANTHER" id="PTHR30606:SF10">
    <property type="entry name" value="PHOSPHATIDYLINOSITOL MANNOSIDE ACYLTRANSFERASE"/>
    <property type="match status" value="1"/>
</dbReference>
<evidence type="ECO:0000313" key="8">
    <source>
        <dbReference type="Proteomes" id="UP000809910"/>
    </source>
</evidence>
<accession>A0ABS1WFR1</accession>
<keyword evidence="4" id="KW-0808">Transferase</keyword>
<organism evidence="7 8">
    <name type="scientific">Legionella bononiensis</name>
    <dbReference type="NCBI Taxonomy" id="2793102"/>
    <lineage>
        <taxon>Bacteria</taxon>
        <taxon>Pseudomonadati</taxon>
        <taxon>Pseudomonadota</taxon>
        <taxon>Gammaproteobacteria</taxon>
        <taxon>Legionellales</taxon>
        <taxon>Legionellaceae</taxon>
        <taxon>Legionella</taxon>
    </lineage>
</organism>
<proteinExistence type="predicted"/>
<keyword evidence="6 7" id="KW-0012">Acyltransferase</keyword>
<keyword evidence="3" id="KW-0997">Cell inner membrane</keyword>
<dbReference type="PANTHER" id="PTHR30606">
    <property type="entry name" value="LIPID A BIOSYNTHESIS LAUROYL ACYLTRANSFERASE"/>
    <property type="match status" value="1"/>
</dbReference>
<reference evidence="7 8" key="1">
    <citation type="submission" date="2020-12" db="EMBL/GenBank/DDBJ databases">
        <title>WGS of Legionella: environmental sample.</title>
        <authorList>
            <person name="Cristino S."/>
            <person name="Girolamini L."/>
            <person name="Salaris S."/>
            <person name="Pascale M.R."/>
            <person name="Mazzotta M."/>
            <person name="Orsini M."/>
            <person name="Grottola A."/>
        </authorList>
    </citation>
    <scope>NUCLEOTIDE SEQUENCE [LARGE SCALE GENOMIC DNA]</scope>
    <source>
        <strain evidence="7 8">30cs62</strain>
    </source>
</reference>
<dbReference type="Pfam" id="PF03279">
    <property type="entry name" value="Lip_A_acyltrans"/>
    <property type="match status" value="1"/>
</dbReference>
<comment type="caution">
    <text evidence="7">The sequence shown here is derived from an EMBL/GenBank/DDBJ whole genome shotgun (WGS) entry which is preliminary data.</text>
</comment>
<dbReference type="InterPro" id="IPR004960">
    <property type="entry name" value="LipA_acyltrans"/>
</dbReference>
<evidence type="ECO:0000256" key="4">
    <source>
        <dbReference type="ARBA" id="ARBA00022679"/>
    </source>
</evidence>
<keyword evidence="5" id="KW-0472">Membrane</keyword>
<protein>
    <submittedName>
        <fullName evidence="7">Lysophospholipid acyltransferase family protein</fullName>
    </submittedName>
</protein>
<dbReference type="EMBL" id="JADWVN010000029">
    <property type="protein sequence ID" value="MBL7528192.1"/>
    <property type="molecule type" value="Genomic_DNA"/>
</dbReference>
<keyword evidence="8" id="KW-1185">Reference proteome</keyword>
<gene>
    <name evidence="7" type="ORF">I5282_16640</name>
</gene>